<gene>
    <name evidence="7" type="ORF">GcC1_207006</name>
</gene>
<dbReference type="InterPro" id="IPR008927">
    <property type="entry name" value="6-PGluconate_DH-like_C_sf"/>
</dbReference>
<name>A0A420HC65_9PEZI</name>
<dbReference type="Gene3D" id="1.10.1040.10">
    <property type="entry name" value="N-(1-d-carboxylethyl)-l-norvaline Dehydrogenase, domain 2"/>
    <property type="match status" value="1"/>
</dbReference>
<evidence type="ECO:0000256" key="2">
    <source>
        <dbReference type="ARBA" id="ARBA00022857"/>
    </source>
</evidence>
<reference evidence="7 8" key="1">
    <citation type="journal article" date="2018" name="BMC Genomics">
        <title>Comparative genome analyses reveal sequence features reflecting distinct modes of host-adaptation between dicot and monocot powdery mildew.</title>
        <authorList>
            <person name="Wu Y."/>
            <person name="Ma X."/>
            <person name="Pan Z."/>
            <person name="Kale S.D."/>
            <person name="Song Y."/>
            <person name="King H."/>
            <person name="Zhang Q."/>
            <person name="Presley C."/>
            <person name="Deng X."/>
            <person name="Wei C.I."/>
            <person name="Xiao S."/>
        </authorList>
    </citation>
    <scope>NUCLEOTIDE SEQUENCE [LARGE SCALE GENOMIC DNA]</scope>
    <source>
        <strain evidence="7">UCSC1</strain>
    </source>
</reference>
<dbReference type="PANTHER" id="PTHR43765:SF2">
    <property type="entry name" value="2-DEHYDROPANTOATE 2-REDUCTASE"/>
    <property type="match status" value="1"/>
</dbReference>
<evidence type="ECO:0000256" key="4">
    <source>
        <dbReference type="SAM" id="MobiDB-lite"/>
    </source>
</evidence>
<evidence type="ECO:0000313" key="8">
    <source>
        <dbReference type="Proteomes" id="UP000285405"/>
    </source>
</evidence>
<dbReference type="Pfam" id="PF02558">
    <property type="entry name" value="ApbA"/>
    <property type="match status" value="1"/>
</dbReference>
<evidence type="ECO:0000313" key="7">
    <source>
        <dbReference type="EMBL" id="RKF55017.1"/>
    </source>
</evidence>
<dbReference type="GO" id="GO:0050661">
    <property type="term" value="F:NADP binding"/>
    <property type="evidence" value="ECO:0007669"/>
    <property type="project" value="TreeGrafter"/>
</dbReference>
<dbReference type="OrthoDB" id="73846at2759"/>
<accession>A0A420HC65</accession>
<protein>
    <submittedName>
        <fullName evidence="7">Putative 2-dehydropantoate 2-reductase</fullName>
    </submittedName>
</protein>
<dbReference type="AlphaFoldDB" id="A0A420HC65"/>
<dbReference type="InterPro" id="IPR013752">
    <property type="entry name" value="KPA_reductase"/>
</dbReference>
<evidence type="ECO:0000259" key="6">
    <source>
        <dbReference type="Pfam" id="PF08546"/>
    </source>
</evidence>
<dbReference type="InterPro" id="IPR013332">
    <property type="entry name" value="KPR_N"/>
</dbReference>
<dbReference type="PANTHER" id="PTHR43765">
    <property type="entry name" value="2-DEHYDROPANTOATE 2-REDUCTASE-RELATED"/>
    <property type="match status" value="1"/>
</dbReference>
<organism evidence="7 8">
    <name type="scientific">Golovinomyces cichoracearum</name>
    <dbReference type="NCBI Taxonomy" id="62708"/>
    <lineage>
        <taxon>Eukaryota</taxon>
        <taxon>Fungi</taxon>
        <taxon>Dikarya</taxon>
        <taxon>Ascomycota</taxon>
        <taxon>Pezizomycotina</taxon>
        <taxon>Leotiomycetes</taxon>
        <taxon>Erysiphales</taxon>
        <taxon>Erysiphaceae</taxon>
        <taxon>Golovinomyces</taxon>
    </lineage>
</organism>
<dbReference type="Pfam" id="PF08546">
    <property type="entry name" value="ApbA_C"/>
    <property type="match status" value="1"/>
</dbReference>
<dbReference type="Proteomes" id="UP000285405">
    <property type="component" value="Unassembled WGS sequence"/>
</dbReference>
<feature type="region of interest" description="Disordered" evidence="4">
    <location>
        <begin position="219"/>
        <end position="254"/>
    </location>
</feature>
<evidence type="ECO:0000259" key="5">
    <source>
        <dbReference type="Pfam" id="PF02558"/>
    </source>
</evidence>
<dbReference type="GO" id="GO:0008677">
    <property type="term" value="F:2-dehydropantoate 2-reductase activity"/>
    <property type="evidence" value="ECO:0007669"/>
    <property type="project" value="TreeGrafter"/>
</dbReference>
<comment type="similarity">
    <text evidence="1">Belongs to the ketopantoate reductase family.</text>
</comment>
<dbReference type="GO" id="GO:0005739">
    <property type="term" value="C:mitochondrion"/>
    <property type="evidence" value="ECO:0007669"/>
    <property type="project" value="TreeGrafter"/>
</dbReference>
<dbReference type="SUPFAM" id="SSF48179">
    <property type="entry name" value="6-phosphogluconate dehydrogenase C-terminal domain-like"/>
    <property type="match status" value="1"/>
</dbReference>
<dbReference type="InterPro" id="IPR050838">
    <property type="entry name" value="Ketopantoate_reductase"/>
</dbReference>
<dbReference type="InterPro" id="IPR013328">
    <property type="entry name" value="6PGD_dom2"/>
</dbReference>
<proteinExistence type="inferred from homology"/>
<feature type="region of interest" description="Disordered" evidence="4">
    <location>
        <begin position="147"/>
        <end position="185"/>
    </location>
</feature>
<feature type="domain" description="Ketopantoate reductase C-terminal" evidence="6">
    <location>
        <begin position="494"/>
        <end position="623"/>
    </location>
</feature>
<feature type="compositionally biased region" description="Polar residues" evidence="4">
    <location>
        <begin position="219"/>
        <end position="252"/>
    </location>
</feature>
<feature type="compositionally biased region" description="Basic and acidic residues" evidence="4">
    <location>
        <begin position="147"/>
        <end position="164"/>
    </location>
</feature>
<feature type="compositionally biased region" description="Basic and acidic residues" evidence="4">
    <location>
        <begin position="173"/>
        <end position="182"/>
    </location>
</feature>
<sequence length="637" mass="72407">MGNLYVYTLVGEKFTTDTEQVVTMITSGDFMLCLERQKVFDGLIEDSTNPEKSDRLWQESQDNNIYCDLELKRSENPAVIARIQKNEEVSGDKREHKLAAQNRHSCDLNRNIKQLREKPVVKNNFNSSKFPLPEDNFPKCRRLHNFRETPASDKSPEKVSKKETSTISSCSADQHDHEKEIKIPPPNVKEGQAEILDMSISEEDIAYYHNSMLNDASLSGSRSSRCFPTKSTEGNNQEISSHFSSDNPNISQPARKLGSEKIHIMGMGPTGQYIAHLISRLYHSPPLVLLMHEPLLMQQWDDEGAAIKVLRDDKIITQTGFQIESSSSFRVSSPGQRYLGFGENLQYTTEPPNYAIDSLIVATTSFVTIAAIQSIKHRIKSTTTVCIIEKGMGIVQKLNRLFFTDSNSRPTYVLGQLRHNLAPTEYNFTHIEKGPAELCCSKLPRLHKSILERSTSVDRVDFSWSPGARHLVGTLLRVPELNTITLGHKDFHMKQLLDLAISAVIEPLAVAFDCANGQLLYNYGVTYFMRKLLQEISLIITSLPELRNIKNVNRLFSPERLERKIIGHLQHSEVTVSPMLVELRAGHRTSIDFYTGYLIDRAIELDIPCPLNQMIYNLVRGKQTIKRRKDNNYIPFR</sequence>
<keyword evidence="2" id="KW-0521">NADP</keyword>
<keyword evidence="3" id="KW-0560">Oxidoreductase</keyword>
<evidence type="ECO:0000256" key="1">
    <source>
        <dbReference type="ARBA" id="ARBA00007870"/>
    </source>
</evidence>
<comment type="caution">
    <text evidence="7">The sequence shown here is derived from an EMBL/GenBank/DDBJ whole genome shotgun (WGS) entry which is preliminary data.</text>
</comment>
<dbReference type="EMBL" id="MCBR01020711">
    <property type="protein sequence ID" value="RKF55017.1"/>
    <property type="molecule type" value="Genomic_DNA"/>
</dbReference>
<evidence type="ECO:0000256" key="3">
    <source>
        <dbReference type="ARBA" id="ARBA00023002"/>
    </source>
</evidence>
<feature type="domain" description="Ketopantoate reductase N-terminal" evidence="5">
    <location>
        <begin position="262"/>
        <end position="417"/>
    </location>
</feature>